<dbReference type="KEGG" id="anf:AQPE_0920"/>
<feature type="domain" description="5'-Nucleotidase C-terminal" evidence="2">
    <location>
        <begin position="73"/>
        <end position="209"/>
    </location>
</feature>
<proteinExistence type="predicted"/>
<evidence type="ECO:0000259" key="2">
    <source>
        <dbReference type="Pfam" id="PF02872"/>
    </source>
</evidence>
<feature type="signal peptide" evidence="1">
    <location>
        <begin position="1"/>
        <end position="21"/>
    </location>
</feature>
<dbReference type="Gene3D" id="3.90.780.10">
    <property type="entry name" value="5'-Nucleotidase, C-terminal domain"/>
    <property type="match status" value="1"/>
</dbReference>
<dbReference type="SUPFAM" id="SSF55816">
    <property type="entry name" value="5'-nucleotidase (syn. UDP-sugar hydrolase), C-terminal domain"/>
    <property type="match status" value="1"/>
</dbReference>
<keyword evidence="1" id="KW-0732">Signal</keyword>
<feature type="chain" id="PRO_5024465989" evidence="1">
    <location>
        <begin position="22"/>
        <end position="252"/>
    </location>
</feature>
<dbReference type="InterPro" id="IPR008334">
    <property type="entry name" value="5'-Nucleotdase_C"/>
</dbReference>
<dbReference type="EMBL" id="AP018694">
    <property type="protein sequence ID" value="BBE16773.1"/>
    <property type="molecule type" value="Genomic_DNA"/>
</dbReference>
<dbReference type="PANTHER" id="PTHR11575">
    <property type="entry name" value="5'-NUCLEOTIDASE-RELATED"/>
    <property type="match status" value="1"/>
</dbReference>
<dbReference type="Proteomes" id="UP001193389">
    <property type="component" value="Chromosome"/>
</dbReference>
<dbReference type="GO" id="GO:0009166">
    <property type="term" value="P:nucleotide catabolic process"/>
    <property type="evidence" value="ECO:0007669"/>
    <property type="project" value="InterPro"/>
</dbReference>
<reference evidence="3" key="1">
    <citation type="journal article" date="2020" name="Int. J. Syst. Evol. Microbiol.">
        <title>Aquipluma nitroreducens gen. nov. sp. nov., a novel facultatively anaerobic bacterium isolated from a freshwater lake.</title>
        <authorList>
            <person name="Watanabe M."/>
            <person name="Kojima H."/>
            <person name="Fukui M."/>
        </authorList>
    </citation>
    <scope>NUCLEOTIDE SEQUENCE</scope>
    <source>
        <strain evidence="3">MeG22</strain>
    </source>
</reference>
<dbReference type="AlphaFoldDB" id="A0A5K7S5F5"/>
<evidence type="ECO:0000313" key="3">
    <source>
        <dbReference type="EMBL" id="BBE16773.1"/>
    </source>
</evidence>
<protein>
    <submittedName>
        <fullName evidence="3">5'-nucleotidase</fullName>
    </submittedName>
</protein>
<dbReference type="GO" id="GO:0016787">
    <property type="term" value="F:hydrolase activity"/>
    <property type="evidence" value="ECO:0007669"/>
    <property type="project" value="InterPro"/>
</dbReference>
<dbReference type="PRINTS" id="PR01607">
    <property type="entry name" value="APYRASEFAMLY"/>
</dbReference>
<dbReference type="PANTHER" id="PTHR11575:SF24">
    <property type="entry name" value="5'-NUCLEOTIDASE"/>
    <property type="match status" value="1"/>
</dbReference>
<organism evidence="3 4">
    <name type="scientific">Aquipluma nitroreducens</name>
    <dbReference type="NCBI Taxonomy" id="2010828"/>
    <lineage>
        <taxon>Bacteria</taxon>
        <taxon>Pseudomonadati</taxon>
        <taxon>Bacteroidota</taxon>
        <taxon>Bacteroidia</taxon>
        <taxon>Marinilabiliales</taxon>
        <taxon>Prolixibacteraceae</taxon>
        <taxon>Aquipluma</taxon>
    </lineage>
</organism>
<dbReference type="Pfam" id="PF02872">
    <property type="entry name" value="5_nucleotid_C"/>
    <property type="match status" value="1"/>
</dbReference>
<accession>A0A5K7S5F5</accession>
<dbReference type="PROSITE" id="PS51257">
    <property type="entry name" value="PROKAR_LIPOPROTEIN"/>
    <property type="match status" value="1"/>
</dbReference>
<evidence type="ECO:0000256" key="1">
    <source>
        <dbReference type="SAM" id="SignalP"/>
    </source>
</evidence>
<sequence length="252" mass="27861">MRRLFLSICAVFILFSCSRYLTVSQVNTKNTSVEFQNSSIDSLAESMVKPYRDSIKQDMSKIVGVTATALVKGKPDSKLTNLVSDILLKCANDYCAEKHLNISPDIAYVNYGGLRASLPQGEITVGHIFELMPFENEIVLVKISGESILKMAERIAGRGGEGVSGLKLGIRNEKVGTLTIGGKPVDPAASYWVVTNDYIANGGDQMSMFITPLDKIETKIKIRDILIRSLNEMFRRDGVIDVKEDGRIYNEQ</sequence>
<keyword evidence="4" id="KW-1185">Reference proteome</keyword>
<dbReference type="InterPro" id="IPR036907">
    <property type="entry name" value="5'-Nucleotdase_C_sf"/>
</dbReference>
<dbReference type="InterPro" id="IPR006179">
    <property type="entry name" value="5_nucleotidase/apyrase"/>
</dbReference>
<evidence type="ECO:0000313" key="4">
    <source>
        <dbReference type="Proteomes" id="UP001193389"/>
    </source>
</evidence>
<gene>
    <name evidence="3" type="ORF">AQPE_0920</name>
</gene>
<name>A0A5K7S5F5_9BACT</name>